<reference evidence="2" key="1">
    <citation type="journal article" date="2022" name="J Environ Chem Eng">
        <title>Biodegradation of petroleum oil using a constructed nonpathogenic and heavy metal-tolerant bacterial consortium isolated from marine sponges.</title>
        <authorList>
            <person name="Dechsakulwatana C."/>
            <person name="Rungsihiranrut A."/>
            <person name="Muangchinda C."/>
            <person name="Ningthoujam R."/>
            <person name="Klankeo P."/>
            <person name="Pinyakong O."/>
        </authorList>
    </citation>
    <scope>NUCLEOTIDE SEQUENCE [LARGE SCALE GENOMIC DNA]</scope>
    <source>
        <strain evidence="2">MO2-4</strain>
    </source>
</reference>
<dbReference type="EMBL" id="JAPTHD010000001">
    <property type="protein sequence ID" value="MDV5822928.1"/>
    <property type="molecule type" value="Genomic_DNA"/>
</dbReference>
<comment type="caution">
    <text evidence="1">The sequence shown here is derived from an EMBL/GenBank/DDBJ whole genome shotgun (WGS) entry which is preliminary data.</text>
</comment>
<sequence>MTDSPVKTDAELNPVAVPRVHLSGFSLVASDRMLGILCQDFTPAITPTGDVTVISQPQIYMSMSITSAKELHILLGEFVEQHEGRFGRITSDFIEGRGKA</sequence>
<evidence type="ECO:0000313" key="1">
    <source>
        <dbReference type="EMBL" id="MDV5822928.1"/>
    </source>
</evidence>
<organism evidence="1 2">
    <name type="scientific">Sphingobium naphthae</name>
    <dbReference type="NCBI Taxonomy" id="1886786"/>
    <lineage>
        <taxon>Bacteria</taxon>
        <taxon>Pseudomonadati</taxon>
        <taxon>Pseudomonadota</taxon>
        <taxon>Alphaproteobacteria</taxon>
        <taxon>Sphingomonadales</taxon>
        <taxon>Sphingomonadaceae</taxon>
        <taxon>Sphingobium</taxon>
    </lineage>
</organism>
<gene>
    <name evidence="1" type="ORF">O0R41_04870</name>
</gene>
<protein>
    <recommendedName>
        <fullName evidence="3">DUF3467 domain-containing protein</fullName>
    </recommendedName>
</protein>
<accession>A0ABU3ZTY7</accession>
<evidence type="ECO:0008006" key="3">
    <source>
        <dbReference type="Google" id="ProtNLM"/>
    </source>
</evidence>
<evidence type="ECO:0000313" key="2">
    <source>
        <dbReference type="Proteomes" id="UP001185984"/>
    </source>
</evidence>
<dbReference type="RefSeq" id="WP_317515999.1">
    <property type="nucleotide sequence ID" value="NZ_JAPTHD010000001.1"/>
</dbReference>
<proteinExistence type="predicted"/>
<keyword evidence="2" id="KW-1185">Reference proteome</keyword>
<dbReference type="Proteomes" id="UP001185984">
    <property type="component" value="Unassembled WGS sequence"/>
</dbReference>
<name>A0ABU3ZTY7_9SPHN</name>